<dbReference type="GeneTree" id="ENSGT00940000158020"/>
<evidence type="ECO:0000256" key="2">
    <source>
        <dbReference type="ARBA" id="ARBA00022525"/>
    </source>
</evidence>
<keyword evidence="2" id="KW-0964">Secreted</keyword>
<feature type="region of interest" description="Disordered" evidence="4">
    <location>
        <begin position="133"/>
        <end position="177"/>
    </location>
</feature>
<evidence type="ECO:0000259" key="5">
    <source>
        <dbReference type="PROSITE" id="PS51132"/>
    </source>
</evidence>
<dbReference type="GO" id="GO:0005615">
    <property type="term" value="C:extracellular space"/>
    <property type="evidence" value="ECO:0007669"/>
    <property type="project" value="TreeGrafter"/>
</dbReference>
<protein>
    <recommendedName>
        <fullName evidence="5">Olfactomedin-like domain-containing protein</fullName>
    </recommendedName>
</protein>
<dbReference type="GO" id="GO:0009986">
    <property type="term" value="C:cell surface"/>
    <property type="evidence" value="ECO:0007669"/>
    <property type="project" value="TreeGrafter"/>
</dbReference>
<dbReference type="Pfam" id="PF02191">
    <property type="entry name" value="OLF"/>
    <property type="match status" value="1"/>
</dbReference>
<evidence type="ECO:0000256" key="1">
    <source>
        <dbReference type="ARBA" id="ARBA00004613"/>
    </source>
</evidence>
<dbReference type="InterPro" id="IPR003112">
    <property type="entry name" value="Olfac-like_dom"/>
</dbReference>
<keyword evidence="7" id="KW-1185">Reference proteome</keyword>
<dbReference type="InterPro" id="IPR008160">
    <property type="entry name" value="Collagen"/>
</dbReference>
<feature type="region of interest" description="Disordered" evidence="4">
    <location>
        <begin position="379"/>
        <end position="398"/>
    </location>
</feature>
<evidence type="ECO:0000256" key="3">
    <source>
        <dbReference type="PROSITE-ProRule" id="PRU00446"/>
    </source>
</evidence>
<sequence length="848" mass="94013">MKEGSGVFLAWKVLLVGMCALLLLSSGGLVFLLVRQKELTEELVRLDAQVQVLSQSCMLQAGVLRPADPAEAGELKKLQRSRRNQEGKPTPSEDEKDMMMLMTYSMVPVKAFMDLCNSSRGLCLAGPAGPPGLPGRAGSSGPQGVPGPEGRRGRRGFPGEKGEPGPKGDAGPPRQKGETYNEILIEGPPGPRGPAGPPGPACPAWYCNEVRNKTIGEHIRQKNMLMDSSPSVTNVENRNSTMNNESPHPVNESTDVLNVTASKKALDTSTRSVSPRPDYRQDMWMETSTENVTEASTTVLTVLPTPHPTHEAPDVFNVSDSEKLRETDKESVSFHKDYNHDTLNNTHNVTEGPIQLTAPLSVDQNSDSFNNSETIIDAHMKSESPTPRPTHNSRDVTDSQKLLDTNMEAESPTPRPTHNSRDVTDSQKLLDTNMEAESVSFHQDDNHDMLNDTKRENVTDQPIRLLAVPLSVDQSSDSFNTSATVIDAPMQSESPTPRPTHNSRDVTDSQKLLDTNMEAESVSFHQDNNNDMLNDTKREHFTDRLITLLTALLSADQNSDAFNNATEAPTKLLTASPSVDLEREAFNISGNIIKTPMKSECNIRTIKCPENATKMQSTFGAWMSDASRPVGGRYWLADHFSGRVLMEHRNISTLHDTSSKMIDVRRYFQGCGHVVYKRSFYFHNAGTNRLIKFDLITGETHTLIMANSRYHNLNYLFGNSKTYFKFAVDENGLWVIFAEDTDDDDTIVAKINTDSFSVESVIHTGYPTSKAGNAFIVCGVIYFTDDKDRKVTYAFDLKKESPLDASLDLRPGNGILAMLSYYPNRKLLYMWENSSVKICKVKLILTKK</sequence>
<dbReference type="Ensembl" id="ENSCLMT00005036382.1">
    <property type="protein sequence ID" value="ENSCLMP00005034960.1"/>
    <property type="gene ID" value="ENSCLMG00005016692.1"/>
</dbReference>
<evidence type="ECO:0000313" key="7">
    <source>
        <dbReference type="Proteomes" id="UP000694565"/>
    </source>
</evidence>
<dbReference type="Proteomes" id="UP000694565">
    <property type="component" value="Unplaced"/>
</dbReference>
<comment type="caution">
    <text evidence="3">Lacks conserved residue(s) required for the propagation of feature annotation.</text>
</comment>
<dbReference type="PROSITE" id="PS51132">
    <property type="entry name" value="OLF"/>
    <property type="match status" value="1"/>
</dbReference>
<feature type="region of interest" description="Disordered" evidence="4">
    <location>
        <begin position="74"/>
        <end position="98"/>
    </location>
</feature>
<feature type="region of interest" description="Disordered" evidence="4">
    <location>
        <begin position="488"/>
        <end position="507"/>
    </location>
</feature>
<proteinExistence type="predicted"/>
<dbReference type="AlphaFoldDB" id="A0A8C2ZZY1"/>
<organism evidence="6 7">
    <name type="scientific">Cyclopterus lumpus</name>
    <name type="common">Lumpsucker</name>
    <dbReference type="NCBI Taxonomy" id="8103"/>
    <lineage>
        <taxon>Eukaryota</taxon>
        <taxon>Metazoa</taxon>
        <taxon>Chordata</taxon>
        <taxon>Craniata</taxon>
        <taxon>Vertebrata</taxon>
        <taxon>Euteleostomi</taxon>
        <taxon>Actinopterygii</taxon>
        <taxon>Neopterygii</taxon>
        <taxon>Teleostei</taxon>
        <taxon>Neoteleostei</taxon>
        <taxon>Acanthomorphata</taxon>
        <taxon>Eupercaria</taxon>
        <taxon>Perciformes</taxon>
        <taxon>Cottioidei</taxon>
        <taxon>Cottales</taxon>
        <taxon>Cyclopteridae</taxon>
        <taxon>Cyclopterus</taxon>
    </lineage>
</organism>
<reference evidence="6" key="2">
    <citation type="submission" date="2025-09" db="UniProtKB">
        <authorList>
            <consortium name="Ensembl"/>
        </authorList>
    </citation>
    <scope>IDENTIFICATION</scope>
</reference>
<evidence type="ECO:0000313" key="6">
    <source>
        <dbReference type="Ensembl" id="ENSCLMP00005034960.1"/>
    </source>
</evidence>
<dbReference type="Pfam" id="PF01391">
    <property type="entry name" value="Collagen"/>
    <property type="match status" value="1"/>
</dbReference>
<accession>A0A8C2ZZY1</accession>
<name>A0A8C2ZZY1_CYCLU</name>
<feature type="compositionally biased region" description="Low complexity" evidence="4">
    <location>
        <begin position="134"/>
        <end position="148"/>
    </location>
</feature>
<dbReference type="InterPro" id="IPR050605">
    <property type="entry name" value="Olfactomedin-like_domain"/>
</dbReference>
<dbReference type="PANTHER" id="PTHR23192">
    <property type="entry name" value="OLFACTOMEDIN-RELATED"/>
    <property type="match status" value="1"/>
</dbReference>
<feature type="compositionally biased region" description="Basic and acidic residues" evidence="4">
    <location>
        <begin position="157"/>
        <end position="166"/>
    </location>
</feature>
<feature type="region of interest" description="Disordered" evidence="4">
    <location>
        <begin position="229"/>
        <end position="252"/>
    </location>
</feature>
<dbReference type="PANTHER" id="PTHR23192:SF85">
    <property type="entry name" value="GLIOMEDIN"/>
    <property type="match status" value="1"/>
</dbReference>
<comment type="subcellular location">
    <subcellularLocation>
        <location evidence="1">Secreted</location>
    </subcellularLocation>
</comment>
<evidence type="ECO:0000256" key="4">
    <source>
        <dbReference type="SAM" id="MobiDB-lite"/>
    </source>
</evidence>
<dbReference type="SMART" id="SM00284">
    <property type="entry name" value="OLF"/>
    <property type="match status" value="1"/>
</dbReference>
<reference evidence="6" key="1">
    <citation type="submission" date="2025-08" db="UniProtKB">
        <authorList>
            <consortium name="Ensembl"/>
        </authorList>
    </citation>
    <scope>IDENTIFICATION</scope>
</reference>
<feature type="domain" description="Olfactomedin-like" evidence="5">
    <location>
        <begin position="600"/>
        <end position="845"/>
    </location>
</feature>
<dbReference type="GO" id="GO:0007165">
    <property type="term" value="P:signal transduction"/>
    <property type="evidence" value="ECO:0007669"/>
    <property type="project" value="TreeGrafter"/>
</dbReference>